<evidence type="ECO:0000313" key="2">
    <source>
        <dbReference type="Proteomes" id="UP000267821"/>
    </source>
</evidence>
<dbReference type="Proteomes" id="UP000267821">
    <property type="component" value="Unassembled WGS sequence"/>
</dbReference>
<dbReference type="InParanoid" id="A0A3N4LEV2"/>
<keyword evidence="2" id="KW-1185">Reference proteome</keyword>
<organism evidence="1 2">
    <name type="scientific">Terfezia boudieri ATCC MYA-4762</name>
    <dbReference type="NCBI Taxonomy" id="1051890"/>
    <lineage>
        <taxon>Eukaryota</taxon>
        <taxon>Fungi</taxon>
        <taxon>Dikarya</taxon>
        <taxon>Ascomycota</taxon>
        <taxon>Pezizomycotina</taxon>
        <taxon>Pezizomycetes</taxon>
        <taxon>Pezizales</taxon>
        <taxon>Pezizaceae</taxon>
        <taxon>Terfezia</taxon>
    </lineage>
</organism>
<proteinExistence type="predicted"/>
<dbReference type="EMBL" id="ML121560">
    <property type="protein sequence ID" value="RPB21403.1"/>
    <property type="molecule type" value="Genomic_DNA"/>
</dbReference>
<evidence type="ECO:0000313" key="1">
    <source>
        <dbReference type="EMBL" id="RPB21403.1"/>
    </source>
</evidence>
<protein>
    <submittedName>
        <fullName evidence="1">Uncharacterized protein</fullName>
    </submittedName>
</protein>
<gene>
    <name evidence="1" type="ORF">L211DRAFT_851573</name>
</gene>
<accession>A0A3N4LEV2</accession>
<name>A0A3N4LEV2_9PEZI</name>
<sequence length="102" mass="11993">MNRYKTLCQWCPRFYTSARAYSNHLANVYPEKNVKDLKELQSRKHRFFNISDTAEVEYNIVEVNFTDIISADVDYYSDFCHSKGSDKKARFFSVEPESDEGS</sequence>
<dbReference type="OrthoDB" id="5408032at2759"/>
<reference evidence="1 2" key="1">
    <citation type="journal article" date="2018" name="Nat. Ecol. Evol.">
        <title>Pezizomycetes genomes reveal the molecular basis of ectomycorrhizal truffle lifestyle.</title>
        <authorList>
            <person name="Murat C."/>
            <person name="Payen T."/>
            <person name="Noel B."/>
            <person name="Kuo A."/>
            <person name="Morin E."/>
            <person name="Chen J."/>
            <person name="Kohler A."/>
            <person name="Krizsan K."/>
            <person name="Balestrini R."/>
            <person name="Da Silva C."/>
            <person name="Montanini B."/>
            <person name="Hainaut M."/>
            <person name="Levati E."/>
            <person name="Barry K.W."/>
            <person name="Belfiori B."/>
            <person name="Cichocki N."/>
            <person name="Clum A."/>
            <person name="Dockter R.B."/>
            <person name="Fauchery L."/>
            <person name="Guy J."/>
            <person name="Iotti M."/>
            <person name="Le Tacon F."/>
            <person name="Lindquist E.A."/>
            <person name="Lipzen A."/>
            <person name="Malagnac F."/>
            <person name="Mello A."/>
            <person name="Molinier V."/>
            <person name="Miyauchi S."/>
            <person name="Poulain J."/>
            <person name="Riccioni C."/>
            <person name="Rubini A."/>
            <person name="Sitrit Y."/>
            <person name="Splivallo R."/>
            <person name="Traeger S."/>
            <person name="Wang M."/>
            <person name="Zifcakova L."/>
            <person name="Wipf D."/>
            <person name="Zambonelli A."/>
            <person name="Paolocci F."/>
            <person name="Nowrousian M."/>
            <person name="Ottonello S."/>
            <person name="Baldrian P."/>
            <person name="Spatafora J.W."/>
            <person name="Henrissat B."/>
            <person name="Nagy L.G."/>
            <person name="Aury J.M."/>
            <person name="Wincker P."/>
            <person name="Grigoriev I.V."/>
            <person name="Bonfante P."/>
            <person name="Martin F.M."/>
        </authorList>
    </citation>
    <scope>NUCLEOTIDE SEQUENCE [LARGE SCALE GENOMIC DNA]</scope>
    <source>
        <strain evidence="1 2">ATCC MYA-4762</strain>
    </source>
</reference>
<dbReference type="AlphaFoldDB" id="A0A3N4LEV2"/>